<dbReference type="AlphaFoldDB" id="A0AAP0FAW8"/>
<sequence>MDVFLPHEEIKPSTWTPDIQGIFVLLRIKTDIDINKTHKNLKTQKACVLQNGVPERSPEQTPSLQSKLKQTNTA</sequence>
<organism evidence="2 3">
    <name type="scientific">Stephania cephalantha</name>
    <dbReference type="NCBI Taxonomy" id="152367"/>
    <lineage>
        <taxon>Eukaryota</taxon>
        <taxon>Viridiplantae</taxon>
        <taxon>Streptophyta</taxon>
        <taxon>Embryophyta</taxon>
        <taxon>Tracheophyta</taxon>
        <taxon>Spermatophyta</taxon>
        <taxon>Magnoliopsida</taxon>
        <taxon>Ranunculales</taxon>
        <taxon>Menispermaceae</taxon>
        <taxon>Menispermoideae</taxon>
        <taxon>Cissampelideae</taxon>
        <taxon>Stephania</taxon>
    </lineage>
</organism>
<feature type="region of interest" description="Disordered" evidence="1">
    <location>
        <begin position="51"/>
        <end position="74"/>
    </location>
</feature>
<reference evidence="2 3" key="1">
    <citation type="submission" date="2024-01" db="EMBL/GenBank/DDBJ databases">
        <title>Genome assemblies of Stephania.</title>
        <authorList>
            <person name="Yang L."/>
        </authorList>
    </citation>
    <scope>NUCLEOTIDE SEQUENCE [LARGE SCALE GENOMIC DNA]</scope>
    <source>
        <strain evidence="2">JXDWG</strain>
        <tissue evidence="2">Leaf</tissue>
    </source>
</reference>
<evidence type="ECO:0000313" key="3">
    <source>
        <dbReference type="Proteomes" id="UP001419268"/>
    </source>
</evidence>
<keyword evidence="3" id="KW-1185">Reference proteome</keyword>
<gene>
    <name evidence="2" type="ORF">Scep_021387</name>
</gene>
<comment type="caution">
    <text evidence="2">The sequence shown here is derived from an EMBL/GenBank/DDBJ whole genome shotgun (WGS) entry which is preliminary data.</text>
</comment>
<accession>A0AAP0FAW8</accession>
<name>A0AAP0FAW8_9MAGN</name>
<protein>
    <submittedName>
        <fullName evidence="2">Uncharacterized protein</fullName>
    </submittedName>
</protein>
<evidence type="ECO:0000256" key="1">
    <source>
        <dbReference type="SAM" id="MobiDB-lite"/>
    </source>
</evidence>
<evidence type="ECO:0000313" key="2">
    <source>
        <dbReference type="EMBL" id="KAK9104543.1"/>
    </source>
</evidence>
<dbReference type="Proteomes" id="UP001419268">
    <property type="component" value="Unassembled WGS sequence"/>
</dbReference>
<feature type="compositionally biased region" description="Polar residues" evidence="1">
    <location>
        <begin position="59"/>
        <end position="74"/>
    </location>
</feature>
<dbReference type="EMBL" id="JBBNAG010000009">
    <property type="protein sequence ID" value="KAK9104543.1"/>
    <property type="molecule type" value="Genomic_DNA"/>
</dbReference>
<proteinExistence type="predicted"/>